<evidence type="ECO:0000313" key="1">
    <source>
        <dbReference type="EMBL" id="GLC60911.1"/>
    </source>
</evidence>
<evidence type="ECO:0000313" key="2">
    <source>
        <dbReference type="Proteomes" id="UP001165080"/>
    </source>
</evidence>
<dbReference type="AlphaFoldDB" id="A0A9W6BYI1"/>
<keyword evidence="2" id="KW-1185">Reference proteome</keyword>
<dbReference type="PANTHER" id="PTHR33977">
    <property type="entry name" value="ZINC ION BINDING PROTEIN"/>
    <property type="match status" value="1"/>
</dbReference>
<dbReference type="PANTHER" id="PTHR33977:SF1">
    <property type="entry name" value="ZINC ION BINDING PROTEIN"/>
    <property type="match status" value="1"/>
</dbReference>
<dbReference type="OrthoDB" id="10514661at2759"/>
<gene>
    <name evidence="1" type="primary">PLESTMB000439</name>
    <name evidence="1" type="ORF">PLESTB_001690300</name>
</gene>
<accession>A0A9W6BYI1</accession>
<comment type="caution">
    <text evidence="1">The sequence shown here is derived from an EMBL/GenBank/DDBJ whole genome shotgun (WGS) entry which is preliminary data.</text>
</comment>
<dbReference type="EMBL" id="BRXU01000039">
    <property type="protein sequence ID" value="GLC60911.1"/>
    <property type="molecule type" value="Genomic_DNA"/>
</dbReference>
<protein>
    <submittedName>
        <fullName evidence="1">Uncharacterized protein</fullName>
    </submittedName>
</protein>
<reference evidence="1 2" key="1">
    <citation type="journal article" date="2023" name="Commun. Biol.">
        <title>Reorganization of the ancestral sex-determining regions during the evolution of trioecy in Pleodorina starrii.</title>
        <authorList>
            <person name="Takahashi K."/>
            <person name="Suzuki S."/>
            <person name="Kawai-Toyooka H."/>
            <person name="Yamamoto K."/>
            <person name="Hamaji T."/>
            <person name="Ootsuki R."/>
            <person name="Yamaguchi H."/>
            <person name="Kawachi M."/>
            <person name="Higashiyama T."/>
            <person name="Nozaki H."/>
        </authorList>
    </citation>
    <scope>NUCLEOTIDE SEQUENCE [LARGE SCALE GENOMIC DNA]</scope>
    <source>
        <strain evidence="1 2">NIES-4479</strain>
    </source>
</reference>
<dbReference type="Proteomes" id="UP001165080">
    <property type="component" value="Unassembled WGS sequence"/>
</dbReference>
<name>A0A9W6BYI1_9CHLO</name>
<proteinExistence type="predicted"/>
<sequence>MAFRVLVPEVCRQRILPTGKLTLSDLSPPYALNGRDTYWLPRDRLDDLKAGEGDRGDCSFVVCHHEKPPMPKRVQHNSVEEFFDLQCCFGPADNRDKAELQPVVLARGKPEERQQRINVVAEACHCTVCDDMYIPGMGCKCGGPEPLADQDAQSVLSAELGDQRRSKLKAGESIKVGCQFSMRVHFYRACPDWACVRVKQQEHVDKAGKPCHGACCPEVAGTRLARAAHLSPTTRDWVRDQLLSGVPVGRIVQENRAQHIRRIQVEHGCSEVEVQAVLAFRPPRDLFLSTADVTCYSVWGFLGPF</sequence>
<organism evidence="1 2">
    <name type="scientific">Pleodorina starrii</name>
    <dbReference type="NCBI Taxonomy" id="330485"/>
    <lineage>
        <taxon>Eukaryota</taxon>
        <taxon>Viridiplantae</taxon>
        <taxon>Chlorophyta</taxon>
        <taxon>core chlorophytes</taxon>
        <taxon>Chlorophyceae</taxon>
        <taxon>CS clade</taxon>
        <taxon>Chlamydomonadales</taxon>
        <taxon>Volvocaceae</taxon>
        <taxon>Pleodorina</taxon>
    </lineage>
</organism>